<name>A0AA86VV67_9FABA</name>
<reference evidence="10" key="1">
    <citation type="submission" date="2023-10" db="EMBL/GenBank/DDBJ databases">
        <authorList>
            <person name="Domelevo Entfellner J.-B."/>
        </authorList>
    </citation>
    <scope>NUCLEOTIDE SEQUENCE</scope>
</reference>
<evidence type="ECO:0000256" key="4">
    <source>
        <dbReference type="ARBA" id="ARBA00022692"/>
    </source>
</evidence>
<keyword evidence="3 8" id="KW-0813">Transport</keyword>
<dbReference type="PANTHER" id="PTHR11629">
    <property type="entry name" value="VACUOLAR PROTON ATPASES"/>
    <property type="match status" value="1"/>
</dbReference>
<dbReference type="Gramene" id="rna-AYBTSS11_LOCUS25314">
    <property type="protein sequence ID" value="CAJ1973254.1"/>
    <property type="gene ID" value="gene-AYBTSS11_LOCUS25314"/>
</dbReference>
<keyword evidence="9" id="KW-0175">Coiled coil</keyword>
<organism evidence="10 11">
    <name type="scientific">Sphenostylis stenocarpa</name>
    <dbReference type="NCBI Taxonomy" id="92480"/>
    <lineage>
        <taxon>Eukaryota</taxon>
        <taxon>Viridiplantae</taxon>
        <taxon>Streptophyta</taxon>
        <taxon>Embryophyta</taxon>
        <taxon>Tracheophyta</taxon>
        <taxon>Spermatophyta</taxon>
        <taxon>Magnoliopsida</taxon>
        <taxon>eudicotyledons</taxon>
        <taxon>Gunneridae</taxon>
        <taxon>Pentapetalae</taxon>
        <taxon>rosids</taxon>
        <taxon>fabids</taxon>
        <taxon>Fabales</taxon>
        <taxon>Fabaceae</taxon>
        <taxon>Papilionoideae</taxon>
        <taxon>50 kb inversion clade</taxon>
        <taxon>NPAAA clade</taxon>
        <taxon>indigoferoid/millettioid clade</taxon>
        <taxon>Phaseoleae</taxon>
        <taxon>Sphenostylis</taxon>
    </lineage>
</organism>
<gene>
    <name evidence="10" type="ORF">AYBTSS11_LOCUS25314</name>
</gene>
<keyword evidence="11" id="KW-1185">Reference proteome</keyword>
<evidence type="ECO:0000256" key="1">
    <source>
        <dbReference type="ARBA" id="ARBA00004141"/>
    </source>
</evidence>
<feature type="coiled-coil region" evidence="9">
    <location>
        <begin position="83"/>
        <end position="117"/>
    </location>
</feature>
<keyword evidence="5" id="KW-1133">Transmembrane helix</keyword>
<evidence type="ECO:0000256" key="7">
    <source>
        <dbReference type="ARBA" id="ARBA00023136"/>
    </source>
</evidence>
<protein>
    <recommendedName>
        <fullName evidence="8">V-type proton ATPase subunit a</fullName>
    </recommendedName>
</protein>
<sequence>MDLLRSEPMQMVQLIIPIESAHRSISYLGDLGLFQFKDLNVDKSPFQRTYASQIKRCGEMARRLRLFKEQMTKAGISPTTRSAREDTVDLESLEVKLVELEADLLEINANNEKLKHTYNELSEYKLVQEKVGDFFSSAKNNAVAHQKRLEAQITFERSIDSPLLLEQEETTTKQIKLGFISGLVSREKSVPFERILFRATRGNVFLKQAVVDHSVVDLSSGEKHSSFRKTFRIEDNHRCGVASPEHSIADSWISLRAVEPSVGWCPVSATSQIQKALQQATMECNSQVGAIFQVLETKESPPTYFSTNKFTSSFQEIVDAYG</sequence>
<proteinExistence type="inferred from homology"/>
<dbReference type="PANTHER" id="PTHR11629:SF63">
    <property type="entry name" value="V-TYPE PROTON ATPASE SUBUNIT A"/>
    <property type="match status" value="1"/>
</dbReference>
<evidence type="ECO:0000256" key="8">
    <source>
        <dbReference type="RuleBase" id="RU361189"/>
    </source>
</evidence>
<dbReference type="Proteomes" id="UP001189624">
    <property type="component" value="Chromosome 9"/>
</dbReference>
<dbReference type="EMBL" id="OY731406">
    <property type="protein sequence ID" value="CAJ1973254.1"/>
    <property type="molecule type" value="Genomic_DNA"/>
</dbReference>
<keyword evidence="6 8" id="KW-0406">Ion transport</keyword>
<dbReference type="GO" id="GO:0051117">
    <property type="term" value="F:ATPase binding"/>
    <property type="evidence" value="ECO:0007669"/>
    <property type="project" value="TreeGrafter"/>
</dbReference>
<evidence type="ECO:0000256" key="2">
    <source>
        <dbReference type="ARBA" id="ARBA00009904"/>
    </source>
</evidence>
<keyword evidence="8" id="KW-0375">Hydrogen ion transport</keyword>
<dbReference type="GO" id="GO:0007035">
    <property type="term" value="P:vacuolar acidification"/>
    <property type="evidence" value="ECO:0007669"/>
    <property type="project" value="TreeGrafter"/>
</dbReference>
<dbReference type="GO" id="GO:0016471">
    <property type="term" value="C:vacuolar proton-transporting V-type ATPase complex"/>
    <property type="evidence" value="ECO:0007669"/>
    <property type="project" value="TreeGrafter"/>
</dbReference>
<evidence type="ECO:0000313" key="10">
    <source>
        <dbReference type="EMBL" id="CAJ1973254.1"/>
    </source>
</evidence>
<dbReference type="GO" id="GO:0046961">
    <property type="term" value="F:proton-transporting ATPase activity, rotational mechanism"/>
    <property type="evidence" value="ECO:0007669"/>
    <property type="project" value="InterPro"/>
</dbReference>
<dbReference type="Pfam" id="PF01496">
    <property type="entry name" value="V_ATPase_I"/>
    <property type="match status" value="2"/>
</dbReference>
<dbReference type="InterPro" id="IPR002490">
    <property type="entry name" value="V-ATPase_116kDa_su"/>
</dbReference>
<accession>A0AA86VV67</accession>
<dbReference type="GO" id="GO:0033179">
    <property type="term" value="C:proton-transporting V-type ATPase, V0 domain"/>
    <property type="evidence" value="ECO:0007669"/>
    <property type="project" value="InterPro"/>
</dbReference>
<comment type="subcellular location">
    <subcellularLocation>
        <location evidence="1">Membrane</location>
        <topology evidence="1">Multi-pass membrane protein</topology>
    </subcellularLocation>
</comment>
<comment type="function">
    <text evidence="8">Essential component of the vacuolar proton pump (V-ATPase), a multimeric enzyme that catalyzes the translocation of protons across the membranes. Required for assembly and activity of the V-ATPase.</text>
</comment>
<evidence type="ECO:0000256" key="3">
    <source>
        <dbReference type="ARBA" id="ARBA00022448"/>
    </source>
</evidence>
<evidence type="ECO:0000256" key="9">
    <source>
        <dbReference type="SAM" id="Coils"/>
    </source>
</evidence>
<dbReference type="AlphaFoldDB" id="A0AA86VV67"/>
<evidence type="ECO:0000313" key="11">
    <source>
        <dbReference type="Proteomes" id="UP001189624"/>
    </source>
</evidence>
<keyword evidence="4" id="KW-0812">Transmembrane</keyword>
<keyword evidence="7" id="KW-0472">Membrane</keyword>
<evidence type="ECO:0000256" key="6">
    <source>
        <dbReference type="ARBA" id="ARBA00023065"/>
    </source>
</evidence>
<evidence type="ECO:0000256" key="5">
    <source>
        <dbReference type="ARBA" id="ARBA00022989"/>
    </source>
</evidence>
<comment type="similarity">
    <text evidence="2 8">Belongs to the V-ATPase 116 kDa subunit family.</text>
</comment>